<organism evidence="2 3">
    <name type="scientific">Zootermopsis nevadensis</name>
    <name type="common">Dampwood termite</name>
    <dbReference type="NCBI Taxonomy" id="136037"/>
    <lineage>
        <taxon>Eukaryota</taxon>
        <taxon>Metazoa</taxon>
        <taxon>Ecdysozoa</taxon>
        <taxon>Arthropoda</taxon>
        <taxon>Hexapoda</taxon>
        <taxon>Insecta</taxon>
        <taxon>Pterygota</taxon>
        <taxon>Neoptera</taxon>
        <taxon>Polyneoptera</taxon>
        <taxon>Dictyoptera</taxon>
        <taxon>Blattodea</taxon>
        <taxon>Blattoidea</taxon>
        <taxon>Termitoidae</taxon>
        <taxon>Termopsidae</taxon>
        <taxon>Zootermopsis</taxon>
    </lineage>
</organism>
<feature type="region of interest" description="Disordered" evidence="1">
    <location>
        <begin position="15"/>
        <end position="88"/>
    </location>
</feature>
<keyword evidence="3" id="KW-1185">Reference proteome</keyword>
<evidence type="ECO:0000256" key="1">
    <source>
        <dbReference type="SAM" id="MobiDB-lite"/>
    </source>
</evidence>
<evidence type="ECO:0000313" key="2">
    <source>
        <dbReference type="EMBL" id="KDR13499.1"/>
    </source>
</evidence>
<dbReference type="Proteomes" id="UP000027135">
    <property type="component" value="Unassembled WGS sequence"/>
</dbReference>
<accession>A0A067R5S4</accession>
<evidence type="ECO:0000313" key="3">
    <source>
        <dbReference type="Proteomes" id="UP000027135"/>
    </source>
</evidence>
<reference evidence="2 3" key="1">
    <citation type="journal article" date="2014" name="Nat. Commun.">
        <title>Molecular traces of alternative social organization in a termite genome.</title>
        <authorList>
            <person name="Terrapon N."/>
            <person name="Li C."/>
            <person name="Robertson H.M."/>
            <person name="Ji L."/>
            <person name="Meng X."/>
            <person name="Booth W."/>
            <person name="Chen Z."/>
            <person name="Childers C.P."/>
            <person name="Glastad K.M."/>
            <person name="Gokhale K."/>
            <person name="Gowin J."/>
            <person name="Gronenberg W."/>
            <person name="Hermansen R.A."/>
            <person name="Hu H."/>
            <person name="Hunt B.G."/>
            <person name="Huylmans A.K."/>
            <person name="Khalil S.M."/>
            <person name="Mitchell R.D."/>
            <person name="Munoz-Torres M.C."/>
            <person name="Mustard J.A."/>
            <person name="Pan H."/>
            <person name="Reese J.T."/>
            <person name="Scharf M.E."/>
            <person name="Sun F."/>
            <person name="Vogel H."/>
            <person name="Xiao J."/>
            <person name="Yang W."/>
            <person name="Yang Z."/>
            <person name="Yang Z."/>
            <person name="Zhou J."/>
            <person name="Zhu J."/>
            <person name="Brent C.S."/>
            <person name="Elsik C.G."/>
            <person name="Goodisman M.A."/>
            <person name="Liberles D.A."/>
            <person name="Roe R.M."/>
            <person name="Vargo E.L."/>
            <person name="Vilcinskas A."/>
            <person name="Wang J."/>
            <person name="Bornberg-Bauer E."/>
            <person name="Korb J."/>
            <person name="Zhang G."/>
            <person name="Liebig J."/>
        </authorList>
    </citation>
    <scope>NUCLEOTIDE SEQUENCE [LARGE SCALE GENOMIC DNA]</scope>
    <source>
        <tissue evidence="2">Whole organism</tissue>
    </source>
</reference>
<gene>
    <name evidence="2" type="ORF">L798_12440</name>
</gene>
<dbReference type="AlphaFoldDB" id="A0A067R5S4"/>
<sequence>MFIVSAWLLAMSTEQNRNEPSVPVREVRREEPNRQFSQNRGFRGRGRGQGPKVIPGPVALPLPRPPPGAKPVPKDLATTATPPKNDPMWIDFEDHGFVGLTPYRGENTFATTYEGFIPIVDREYDLIGSADRTFTKFVSRAMWMYKNTQ</sequence>
<proteinExistence type="predicted"/>
<feature type="compositionally biased region" description="Pro residues" evidence="1">
    <location>
        <begin position="58"/>
        <end position="70"/>
    </location>
</feature>
<protein>
    <submittedName>
        <fullName evidence="2">Uncharacterized protein</fullName>
    </submittedName>
</protein>
<dbReference type="EMBL" id="KK852942">
    <property type="protein sequence ID" value="KDR13499.1"/>
    <property type="molecule type" value="Genomic_DNA"/>
</dbReference>
<dbReference type="InParanoid" id="A0A067R5S4"/>
<name>A0A067R5S4_ZOONE</name>